<gene>
    <name evidence="4" type="ORF">HYC85_023000</name>
</gene>
<accession>A0A7J7GFL9</accession>
<protein>
    <recommendedName>
        <fullName evidence="3">MIP18 family-like domain-containing protein</fullName>
    </recommendedName>
</protein>
<dbReference type="EMBL" id="JACBKZ010000011">
    <property type="protein sequence ID" value="KAF5938741.1"/>
    <property type="molecule type" value="Genomic_DNA"/>
</dbReference>
<dbReference type="Gene3D" id="3.30.300.130">
    <property type="entry name" value="Fe-S cluster assembly (FSCA)"/>
    <property type="match status" value="1"/>
</dbReference>
<keyword evidence="2" id="KW-0159">Chromosome partition</keyword>
<dbReference type="Pfam" id="PF01883">
    <property type="entry name" value="FeS_assembly_P"/>
    <property type="match status" value="1"/>
</dbReference>
<dbReference type="InterPro" id="IPR002744">
    <property type="entry name" value="MIP18-like"/>
</dbReference>
<dbReference type="GO" id="GO:0007059">
    <property type="term" value="P:chromosome segregation"/>
    <property type="evidence" value="ECO:0007669"/>
    <property type="project" value="UniProtKB-KW"/>
</dbReference>
<dbReference type="InterPro" id="IPR039796">
    <property type="entry name" value="MIP18"/>
</dbReference>
<evidence type="ECO:0000256" key="1">
    <source>
        <dbReference type="ARBA" id="ARBA00010381"/>
    </source>
</evidence>
<keyword evidence="5" id="KW-1185">Reference proteome</keyword>
<evidence type="ECO:0000313" key="5">
    <source>
        <dbReference type="Proteomes" id="UP000593564"/>
    </source>
</evidence>
<evidence type="ECO:0000259" key="3">
    <source>
        <dbReference type="Pfam" id="PF01883"/>
    </source>
</evidence>
<dbReference type="AlphaFoldDB" id="A0A7J7GFL9"/>
<dbReference type="GO" id="GO:0051604">
    <property type="term" value="P:protein maturation"/>
    <property type="evidence" value="ECO:0007669"/>
    <property type="project" value="InterPro"/>
</dbReference>
<sequence length="118" mass="13326">MGEVPIQQSFAACPYLLDKGSRSNCKEACAAMWELSSFGNSVLLLTFLHHLRDIKDPEHPYSLEELKVISEDAIEVDDKHNCVRVTFTPTVEHCNMATVIGLCLRVKLKCSLPMRYKV</sequence>
<proteinExistence type="inferred from homology"/>
<dbReference type="Proteomes" id="UP000593564">
    <property type="component" value="Unassembled WGS sequence"/>
</dbReference>
<reference evidence="4 5" key="2">
    <citation type="submission" date="2020-07" db="EMBL/GenBank/DDBJ databases">
        <title>Genome assembly of wild tea tree DASZ reveals pedigree and selection history of tea varieties.</title>
        <authorList>
            <person name="Zhang W."/>
        </authorList>
    </citation>
    <scope>NUCLEOTIDE SEQUENCE [LARGE SCALE GENOMIC DNA]</scope>
    <source>
        <strain evidence="5">cv. G240</strain>
        <tissue evidence="4">Leaf</tissue>
    </source>
</reference>
<dbReference type="InterPro" id="IPR034904">
    <property type="entry name" value="FSCA_dom_sf"/>
</dbReference>
<dbReference type="PANTHER" id="PTHR12377:SF0">
    <property type="entry name" value="CYTOSOLIC IRON-SULFUR ASSEMBLY COMPONENT 2B"/>
    <property type="match status" value="1"/>
</dbReference>
<dbReference type="PANTHER" id="PTHR12377">
    <property type="entry name" value="CYTOSOLIC IRON-SULFUR ASSEMBLY COMPONENT 2B-RELATED"/>
    <property type="match status" value="1"/>
</dbReference>
<evidence type="ECO:0000256" key="2">
    <source>
        <dbReference type="ARBA" id="ARBA00022829"/>
    </source>
</evidence>
<reference evidence="5" key="1">
    <citation type="journal article" date="2020" name="Nat. Commun.">
        <title>Genome assembly of wild tea tree DASZ reveals pedigree and selection history of tea varieties.</title>
        <authorList>
            <person name="Zhang W."/>
            <person name="Zhang Y."/>
            <person name="Qiu H."/>
            <person name="Guo Y."/>
            <person name="Wan H."/>
            <person name="Zhang X."/>
            <person name="Scossa F."/>
            <person name="Alseekh S."/>
            <person name="Zhang Q."/>
            <person name="Wang P."/>
            <person name="Xu L."/>
            <person name="Schmidt M.H."/>
            <person name="Jia X."/>
            <person name="Li D."/>
            <person name="Zhu A."/>
            <person name="Guo F."/>
            <person name="Chen W."/>
            <person name="Ni D."/>
            <person name="Usadel B."/>
            <person name="Fernie A.R."/>
            <person name="Wen W."/>
        </authorList>
    </citation>
    <scope>NUCLEOTIDE SEQUENCE [LARGE SCALE GENOMIC DNA]</scope>
    <source>
        <strain evidence="5">cv. G240</strain>
    </source>
</reference>
<organism evidence="4 5">
    <name type="scientific">Camellia sinensis</name>
    <name type="common">Tea plant</name>
    <name type="synonym">Thea sinensis</name>
    <dbReference type="NCBI Taxonomy" id="4442"/>
    <lineage>
        <taxon>Eukaryota</taxon>
        <taxon>Viridiplantae</taxon>
        <taxon>Streptophyta</taxon>
        <taxon>Embryophyta</taxon>
        <taxon>Tracheophyta</taxon>
        <taxon>Spermatophyta</taxon>
        <taxon>Magnoliopsida</taxon>
        <taxon>eudicotyledons</taxon>
        <taxon>Gunneridae</taxon>
        <taxon>Pentapetalae</taxon>
        <taxon>asterids</taxon>
        <taxon>Ericales</taxon>
        <taxon>Theaceae</taxon>
        <taxon>Camellia</taxon>
    </lineage>
</organism>
<comment type="similarity">
    <text evidence="1">Belongs to the MIP18 family.</text>
</comment>
<feature type="domain" description="MIP18 family-like" evidence="3">
    <location>
        <begin position="51"/>
        <end position="114"/>
    </location>
</feature>
<dbReference type="SUPFAM" id="SSF117916">
    <property type="entry name" value="Fe-S cluster assembly (FSCA) domain-like"/>
    <property type="match status" value="1"/>
</dbReference>
<name>A0A7J7GFL9_CAMSI</name>
<evidence type="ECO:0000313" key="4">
    <source>
        <dbReference type="EMBL" id="KAF5938741.1"/>
    </source>
</evidence>
<comment type="caution">
    <text evidence="4">The sequence shown here is derived from an EMBL/GenBank/DDBJ whole genome shotgun (WGS) entry which is preliminary data.</text>
</comment>